<dbReference type="AlphaFoldDB" id="A0A1I3SUG6"/>
<evidence type="ECO:0000313" key="7">
    <source>
        <dbReference type="Proteomes" id="UP000199630"/>
    </source>
</evidence>
<name>A0A1I3SUG6_9RHOB</name>
<keyword evidence="3" id="KW-0964">Secreted</keyword>
<dbReference type="PRINTS" id="PR00207">
    <property type="entry name" value="FLAGELLIN"/>
</dbReference>
<dbReference type="PANTHER" id="PTHR42792:SF2">
    <property type="entry name" value="FLAGELLIN"/>
    <property type="match status" value="1"/>
</dbReference>
<keyword evidence="6" id="KW-0282">Flagellum</keyword>
<dbReference type="Pfam" id="PF00700">
    <property type="entry name" value="Flagellin_C"/>
    <property type="match status" value="1"/>
</dbReference>
<comment type="function">
    <text evidence="3">Flagellin is the subunit protein which polymerizes to form the filaments of bacterial flagella.</text>
</comment>
<protein>
    <recommendedName>
        <fullName evidence="3">Flagellin</fullName>
    </recommendedName>
</protein>
<dbReference type="STRING" id="588602.SAMN04487991_2582"/>
<dbReference type="OrthoDB" id="8328560at2"/>
<accession>A0A1I3SUG6</accession>
<comment type="subcellular location">
    <subcellularLocation>
        <location evidence="3">Secreted</location>
    </subcellularLocation>
    <subcellularLocation>
        <location evidence="3">Bacterial flagellum</location>
    </subcellularLocation>
</comment>
<reference evidence="7" key="1">
    <citation type="submission" date="2016-10" db="EMBL/GenBank/DDBJ databases">
        <authorList>
            <person name="Varghese N."/>
            <person name="Submissions S."/>
        </authorList>
    </citation>
    <scope>NUCLEOTIDE SEQUENCE [LARGE SCALE GENOMIC DNA]</scope>
    <source>
        <strain evidence="7">DSM 26471</strain>
    </source>
</reference>
<evidence type="ECO:0000256" key="3">
    <source>
        <dbReference type="RuleBase" id="RU362073"/>
    </source>
</evidence>
<dbReference type="Pfam" id="PF00669">
    <property type="entry name" value="Flagellin_N"/>
    <property type="match status" value="1"/>
</dbReference>
<dbReference type="Gene3D" id="1.20.1330.10">
    <property type="entry name" value="f41 fragment of flagellin, N-terminal domain"/>
    <property type="match status" value="2"/>
</dbReference>
<evidence type="ECO:0000313" key="6">
    <source>
        <dbReference type="EMBL" id="SFJ61862.1"/>
    </source>
</evidence>
<keyword evidence="6" id="KW-0969">Cilium</keyword>
<dbReference type="InterPro" id="IPR001492">
    <property type="entry name" value="Flagellin"/>
</dbReference>
<dbReference type="SUPFAM" id="SSF64518">
    <property type="entry name" value="Phase 1 flagellin"/>
    <property type="match status" value="1"/>
</dbReference>
<dbReference type="GO" id="GO:0005576">
    <property type="term" value="C:extracellular region"/>
    <property type="evidence" value="ECO:0007669"/>
    <property type="project" value="UniProtKB-SubCell"/>
</dbReference>
<keyword evidence="6" id="KW-0966">Cell projection</keyword>
<keyword evidence="7" id="KW-1185">Reference proteome</keyword>
<dbReference type="InterPro" id="IPR001029">
    <property type="entry name" value="Flagellin_N"/>
</dbReference>
<keyword evidence="2 3" id="KW-0975">Bacterial flagellum</keyword>
<dbReference type="EMBL" id="FORH01000004">
    <property type="protein sequence ID" value="SFJ61862.1"/>
    <property type="molecule type" value="Genomic_DNA"/>
</dbReference>
<dbReference type="GO" id="GO:0009288">
    <property type="term" value="C:bacterial-type flagellum"/>
    <property type="evidence" value="ECO:0007669"/>
    <property type="project" value="UniProtKB-SubCell"/>
</dbReference>
<evidence type="ECO:0000259" key="4">
    <source>
        <dbReference type="Pfam" id="PF00669"/>
    </source>
</evidence>
<dbReference type="GO" id="GO:0005198">
    <property type="term" value="F:structural molecule activity"/>
    <property type="evidence" value="ECO:0007669"/>
    <property type="project" value="UniProtKB-UniRule"/>
</dbReference>
<dbReference type="RefSeq" id="WP_090061098.1">
    <property type="nucleotide sequence ID" value="NZ_FORH01000004.1"/>
</dbReference>
<feature type="domain" description="Flagellin C-terminal" evidence="5">
    <location>
        <begin position="348"/>
        <end position="422"/>
    </location>
</feature>
<feature type="domain" description="Flagellin N-terminal" evidence="4">
    <location>
        <begin position="4"/>
        <end position="137"/>
    </location>
</feature>
<dbReference type="PANTHER" id="PTHR42792">
    <property type="entry name" value="FLAGELLIN"/>
    <property type="match status" value="1"/>
</dbReference>
<comment type="similarity">
    <text evidence="1 3">Belongs to the bacterial flagellin family.</text>
</comment>
<organism evidence="6 7">
    <name type="scientific">Celeribacter neptunius</name>
    <dbReference type="NCBI Taxonomy" id="588602"/>
    <lineage>
        <taxon>Bacteria</taxon>
        <taxon>Pseudomonadati</taxon>
        <taxon>Pseudomonadota</taxon>
        <taxon>Alphaproteobacteria</taxon>
        <taxon>Rhodobacterales</taxon>
        <taxon>Roseobacteraceae</taxon>
        <taxon>Celeribacter</taxon>
    </lineage>
</organism>
<dbReference type="InterPro" id="IPR046358">
    <property type="entry name" value="Flagellin_C"/>
</dbReference>
<sequence>MSSILTNNGAMVALQTLKSINSDLADTQSMISTGKKVASAKDNASVWAISKVMEADVKGFEQISDSIAVGQSTLSVASNAAETVTDLLTQVQEKVVNANVPGADTTKIQADIDGLTEQIKSVVSAAQFNGQNLVDGSGDISILSSLDRDASGNVTAKSINVSGADLNVGGYTAQDVFGGNASGASTAGDVFTTSLAAGDTTGVTLEFDDATGTADGIDAGFAAGDKVSVSIGDQTVSYQISADVAALSGTQQTDQIAAGLKSAIDALGITDLEVEFTAGVSGTSASTLDFRVADTDGDSVSSIGKDTAITASFTNVGSGGLGALSSIDVTSDASGALAKMSGLIDTAVNAAASFGSAAGRLESQADFVSSLTDSLKSGIGSMVDADMEETSAKLQALQVQQQLGVQSLSIANQAPQTVLSLFR</sequence>
<evidence type="ECO:0000256" key="1">
    <source>
        <dbReference type="ARBA" id="ARBA00005709"/>
    </source>
</evidence>
<evidence type="ECO:0000256" key="2">
    <source>
        <dbReference type="ARBA" id="ARBA00023143"/>
    </source>
</evidence>
<evidence type="ECO:0000259" key="5">
    <source>
        <dbReference type="Pfam" id="PF00700"/>
    </source>
</evidence>
<proteinExistence type="inferred from homology"/>
<gene>
    <name evidence="6" type="ORF">SAMN04487991_2582</name>
</gene>
<dbReference type="Proteomes" id="UP000199630">
    <property type="component" value="Unassembled WGS sequence"/>
</dbReference>